<organism evidence="1">
    <name type="scientific">viral metagenome</name>
    <dbReference type="NCBI Taxonomy" id="1070528"/>
    <lineage>
        <taxon>unclassified sequences</taxon>
        <taxon>metagenomes</taxon>
        <taxon>organismal metagenomes</taxon>
    </lineage>
</organism>
<reference evidence="1" key="1">
    <citation type="journal article" date="2020" name="Nature">
        <title>Giant virus diversity and host interactions through global metagenomics.</title>
        <authorList>
            <person name="Schulz F."/>
            <person name="Roux S."/>
            <person name="Paez-Espino D."/>
            <person name="Jungbluth S."/>
            <person name="Walsh D.A."/>
            <person name="Denef V.J."/>
            <person name="McMahon K.D."/>
            <person name="Konstantinidis K.T."/>
            <person name="Eloe-Fadrosh E.A."/>
            <person name="Kyrpides N.C."/>
            <person name="Woyke T."/>
        </authorList>
    </citation>
    <scope>NUCLEOTIDE SEQUENCE</scope>
    <source>
        <strain evidence="1">GVMAG-S-ERX555967-130</strain>
    </source>
</reference>
<evidence type="ECO:0000313" key="1">
    <source>
        <dbReference type="EMBL" id="QHT36952.1"/>
    </source>
</evidence>
<dbReference type="EMBL" id="MN738787">
    <property type="protein sequence ID" value="QHT36952.1"/>
    <property type="molecule type" value="Genomic_DNA"/>
</dbReference>
<accession>A0A6C0F6Y3</accession>
<protein>
    <submittedName>
        <fullName evidence="1">Uncharacterized protein</fullName>
    </submittedName>
</protein>
<sequence length="406" mass="48158">MAMMVSPYNQVTVREHNVIDTREDIKDILVKVFGDIHITSYIFDLLTQANDQEARVFHTSLRGAWSYYDESNKPQYIQNTPTSVILRKKDDSNDEHYNYKLCGEYLVNVKPRKYKGYGWKMKTMPYDLLRELQFQNTELYCGLTISQRKPDVGKYKCSERALYWHNTYIDGYAEMLVDDIMKQVKKTLKDVSFKYAMMMEDFMETESQENFLHNGPVLKLTLDKDYDLWVTFALDDKKNEFYGITVSKQSSKNPYYDDYDTDEEDEDEDVLKEIFSTEGLIVNGKVIFDDFQTDIATDVGIGDIVAKYKKEQLIQEFGPLWDEIEDVGDFLKARFNFDIHNSALYELCVHKMKYMTKDVKYLRDSGYSDDIYGYAYHHERLRLQNTWFDFESRRCIHIDGKVWKFL</sequence>
<proteinExistence type="predicted"/>
<dbReference type="AlphaFoldDB" id="A0A6C0F6Y3"/>
<name>A0A6C0F6Y3_9ZZZZ</name>